<keyword evidence="1" id="KW-1133">Transmembrane helix</keyword>
<dbReference type="AlphaFoldDB" id="A0A7X9FUA6"/>
<name>A0A7X9FUA6_9DELT</name>
<evidence type="ECO:0000313" key="2">
    <source>
        <dbReference type="EMBL" id="NMC64342.1"/>
    </source>
</evidence>
<dbReference type="EMBL" id="JAAZON010000653">
    <property type="protein sequence ID" value="NMC64342.1"/>
    <property type="molecule type" value="Genomic_DNA"/>
</dbReference>
<keyword evidence="1" id="KW-0472">Membrane</keyword>
<sequence>MSKFPRETAYSLIELLVALSLFSVLCSLAVIDYTELQNPADNAGRAMYAYFKTVQGKSMATTSTYTVWPVSSTEIRATSAASCSSAEQLIDAELRFVLPSGAHIGNLDWQICYNSRGLANNSADISVNDSRVSRVLRLALGGGVKLE</sequence>
<reference evidence="2 3" key="1">
    <citation type="journal article" date="2020" name="Biotechnol. Biofuels">
        <title>New insights from the biogas microbiome by comprehensive genome-resolved metagenomics of nearly 1600 species originating from multiple anaerobic digesters.</title>
        <authorList>
            <person name="Campanaro S."/>
            <person name="Treu L."/>
            <person name="Rodriguez-R L.M."/>
            <person name="Kovalovszki A."/>
            <person name="Ziels R.M."/>
            <person name="Maus I."/>
            <person name="Zhu X."/>
            <person name="Kougias P.G."/>
            <person name="Basile A."/>
            <person name="Luo G."/>
            <person name="Schluter A."/>
            <person name="Konstantinidis K.T."/>
            <person name="Angelidaki I."/>
        </authorList>
    </citation>
    <scope>NUCLEOTIDE SEQUENCE [LARGE SCALE GENOMIC DNA]</scope>
    <source>
        <strain evidence="2">AS27yjCOA_65</strain>
    </source>
</reference>
<dbReference type="NCBIfam" id="TIGR02532">
    <property type="entry name" value="IV_pilin_GFxxxE"/>
    <property type="match status" value="1"/>
</dbReference>
<protein>
    <submittedName>
        <fullName evidence="2">Type II secretion system protein</fullName>
    </submittedName>
</protein>
<dbReference type="Proteomes" id="UP000524246">
    <property type="component" value="Unassembled WGS sequence"/>
</dbReference>
<keyword evidence="1" id="KW-0812">Transmembrane</keyword>
<organism evidence="2 3">
    <name type="scientific">SAR324 cluster bacterium</name>
    <dbReference type="NCBI Taxonomy" id="2024889"/>
    <lineage>
        <taxon>Bacteria</taxon>
        <taxon>Deltaproteobacteria</taxon>
        <taxon>SAR324 cluster</taxon>
    </lineage>
</organism>
<accession>A0A7X9FUA6</accession>
<proteinExistence type="predicted"/>
<dbReference type="InterPro" id="IPR012902">
    <property type="entry name" value="N_methyl_site"/>
</dbReference>
<comment type="caution">
    <text evidence="2">The sequence shown here is derived from an EMBL/GenBank/DDBJ whole genome shotgun (WGS) entry which is preliminary data.</text>
</comment>
<feature type="transmembrane region" description="Helical" evidence="1">
    <location>
        <begin position="12"/>
        <end position="31"/>
    </location>
</feature>
<gene>
    <name evidence="2" type="ORF">GYA55_14350</name>
</gene>
<evidence type="ECO:0000256" key="1">
    <source>
        <dbReference type="SAM" id="Phobius"/>
    </source>
</evidence>
<evidence type="ECO:0000313" key="3">
    <source>
        <dbReference type="Proteomes" id="UP000524246"/>
    </source>
</evidence>
<dbReference type="Pfam" id="PF07963">
    <property type="entry name" value="N_methyl"/>
    <property type="match status" value="1"/>
</dbReference>